<accession>A0A6G0STQ1</accession>
<evidence type="ECO:0000313" key="2">
    <source>
        <dbReference type="EMBL" id="KAE9521770.1"/>
    </source>
</evidence>
<reference evidence="2 3" key="1">
    <citation type="submission" date="2019-08" db="EMBL/GenBank/DDBJ databases">
        <title>The genome of the soybean aphid Biotype 1, its phylome, world population structure and adaptation to the North American continent.</title>
        <authorList>
            <person name="Giordano R."/>
            <person name="Donthu R.K."/>
            <person name="Hernandez A.G."/>
            <person name="Wright C.L."/>
            <person name="Zimin A.V."/>
        </authorList>
    </citation>
    <scope>NUCLEOTIDE SEQUENCE [LARGE SCALE GENOMIC DNA]</scope>
    <source>
        <tissue evidence="2">Whole aphids</tissue>
    </source>
</reference>
<dbReference type="Proteomes" id="UP000475862">
    <property type="component" value="Unassembled WGS sequence"/>
</dbReference>
<organism evidence="2 3">
    <name type="scientific">Aphis glycines</name>
    <name type="common">Soybean aphid</name>
    <dbReference type="NCBI Taxonomy" id="307491"/>
    <lineage>
        <taxon>Eukaryota</taxon>
        <taxon>Metazoa</taxon>
        <taxon>Ecdysozoa</taxon>
        <taxon>Arthropoda</taxon>
        <taxon>Hexapoda</taxon>
        <taxon>Insecta</taxon>
        <taxon>Pterygota</taxon>
        <taxon>Neoptera</taxon>
        <taxon>Paraneoptera</taxon>
        <taxon>Hemiptera</taxon>
        <taxon>Sternorrhyncha</taxon>
        <taxon>Aphidomorpha</taxon>
        <taxon>Aphidoidea</taxon>
        <taxon>Aphididae</taxon>
        <taxon>Aphidini</taxon>
        <taxon>Aphis</taxon>
        <taxon>Aphis</taxon>
    </lineage>
</organism>
<evidence type="ECO:0000259" key="1">
    <source>
        <dbReference type="Pfam" id="PF21788"/>
    </source>
</evidence>
<keyword evidence="3" id="KW-1185">Reference proteome</keyword>
<sequence>MEVYSWSDIIQFYNIDKKKVPRLAPKLKDQHIQLPPFSPMRVCLATQTFSHTVSSAMFTLISNNLMNSKALYTAKFMKIIDDLFDVFNSCSFDEPKIFRKPLTINSKHWICLNVSYEILTKLEIQNANKKNSHHVLVAGFQILIPSVKMLRLTQDCVKSLFSVVRAKGGNNVAPDSSKFYSAIRMCVTQQLLVPLTSGNCEIEACEFLTKCNDLLKNKQI</sequence>
<comment type="caution">
    <text evidence="2">The sequence shown here is derived from an EMBL/GenBank/DDBJ whole genome shotgun (WGS) entry which is preliminary data.</text>
</comment>
<dbReference type="EMBL" id="VYZN01002096">
    <property type="protein sequence ID" value="KAE9521770.1"/>
    <property type="molecule type" value="Genomic_DNA"/>
</dbReference>
<dbReference type="AlphaFoldDB" id="A0A6G0STQ1"/>
<evidence type="ECO:0000313" key="3">
    <source>
        <dbReference type="Proteomes" id="UP000475862"/>
    </source>
</evidence>
<protein>
    <recommendedName>
        <fullName evidence="1">Transposable element P transposase-like GTP-binding insertion domain-containing protein</fullName>
    </recommendedName>
</protein>
<dbReference type="InterPro" id="IPR048366">
    <property type="entry name" value="TNP-like_GBD"/>
</dbReference>
<name>A0A6G0STQ1_APHGL</name>
<dbReference type="Pfam" id="PF21788">
    <property type="entry name" value="TNP-like_GBD"/>
    <property type="match status" value="1"/>
</dbReference>
<proteinExistence type="predicted"/>
<dbReference type="OrthoDB" id="6609558at2759"/>
<feature type="domain" description="Transposable element P transposase-like GTP-binding insertion" evidence="1">
    <location>
        <begin position="4"/>
        <end position="93"/>
    </location>
</feature>
<gene>
    <name evidence="2" type="ORF">AGLY_017821</name>
</gene>